<dbReference type="GO" id="GO:0046872">
    <property type="term" value="F:metal ion binding"/>
    <property type="evidence" value="ECO:0007669"/>
    <property type="project" value="InterPro"/>
</dbReference>
<comment type="caution">
    <text evidence="2">The sequence shown here is derived from an EMBL/GenBank/DDBJ whole genome shotgun (WGS) entry which is preliminary data.</text>
</comment>
<dbReference type="PANTHER" id="PTHR47005:SF5">
    <property type="entry name" value="HEAVY METAL TRANSPORT_DETOXIFICATION SUPERFAMILY PROTEIN"/>
    <property type="match status" value="1"/>
</dbReference>
<name>A0AAD6VYD9_9ROSI</name>
<dbReference type="EMBL" id="JAQIZT010000006">
    <property type="protein sequence ID" value="KAJ6992026.1"/>
    <property type="molecule type" value="Genomic_DNA"/>
</dbReference>
<dbReference type="Proteomes" id="UP001164929">
    <property type="component" value="Chromosome 6"/>
</dbReference>
<feature type="domain" description="HMA" evidence="1">
    <location>
        <begin position="52"/>
        <end position="116"/>
    </location>
</feature>
<evidence type="ECO:0000313" key="2">
    <source>
        <dbReference type="EMBL" id="KAJ6992026.1"/>
    </source>
</evidence>
<protein>
    <recommendedName>
        <fullName evidence="1">HMA domain-containing protein</fullName>
    </recommendedName>
</protein>
<dbReference type="SUPFAM" id="SSF55008">
    <property type="entry name" value="HMA, heavy metal-associated domain"/>
    <property type="match status" value="1"/>
</dbReference>
<dbReference type="AlphaFoldDB" id="A0AAD6VYD9"/>
<evidence type="ECO:0000259" key="1">
    <source>
        <dbReference type="PROSITE" id="PS50846"/>
    </source>
</evidence>
<sequence>MNGQTKLRPHISPAAYDAAAPSLPQLYICTLHISIVSSDQSIHKTMVETQVTTMVIKVVDLGCEKCHKKIKRVLCAIPQIQNQTYDQKKNTVTITVVGCCPEKIKKKIYCKGGECVKCIEIPPPPSPSPLPPPPPPPPPPCTCGEKCRRGPCCHQCCMPTPPAKCHSVIEGQSVMYLHLHVYHLHVHLHVYHLHLHVHLHVYHLHLHHHHAHVVKNAAEDHVVITFVCQHLLQNVMYLVEGQSVIYGEMVVVVAEVEVTMCAEVYMFVKSTILRRHAQSCKGKVQKTDGLSQRPASTVGFKSSANMGGFTTHSLFFMLSYPCIVLGFCRSGCFLPKCYYLFQKPPSINSLVIFCRMICPETTSFERTLAKIS</sequence>
<dbReference type="InterPro" id="IPR036163">
    <property type="entry name" value="HMA_dom_sf"/>
</dbReference>
<evidence type="ECO:0000313" key="3">
    <source>
        <dbReference type="Proteomes" id="UP001164929"/>
    </source>
</evidence>
<dbReference type="PROSITE" id="PS50846">
    <property type="entry name" value="HMA_2"/>
    <property type="match status" value="1"/>
</dbReference>
<reference evidence="2" key="1">
    <citation type="journal article" date="2023" name="Mol. Ecol. Resour.">
        <title>Chromosome-level genome assembly of a triploid poplar Populus alba 'Berolinensis'.</title>
        <authorList>
            <person name="Chen S."/>
            <person name="Yu Y."/>
            <person name="Wang X."/>
            <person name="Wang S."/>
            <person name="Zhang T."/>
            <person name="Zhou Y."/>
            <person name="He R."/>
            <person name="Meng N."/>
            <person name="Wang Y."/>
            <person name="Liu W."/>
            <person name="Liu Z."/>
            <person name="Liu J."/>
            <person name="Guo Q."/>
            <person name="Huang H."/>
            <person name="Sederoff R.R."/>
            <person name="Wang G."/>
            <person name="Qu G."/>
            <person name="Chen S."/>
        </authorList>
    </citation>
    <scope>NUCLEOTIDE SEQUENCE</scope>
    <source>
        <strain evidence="2">SC-2020</strain>
    </source>
</reference>
<organism evidence="2 3">
    <name type="scientific">Populus alba x Populus x berolinensis</name>
    <dbReference type="NCBI Taxonomy" id="444605"/>
    <lineage>
        <taxon>Eukaryota</taxon>
        <taxon>Viridiplantae</taxon>
        <taxon>Streptophyta</taxon>
        <taxon>Embryophyta</taxon>
        <taxon>Tracheophyta</taxon>
        <taxon>Spermatophyta</taxon>
        <taxon>Magnoliopsida</taxon>
        <taxon>eudicotyledons</taxon>
        <taxon>Gunneridae</taxon>
        <taxon>Pentapetalae</taxon>
        <taxon>rosids</taxon>
        <taxon>fabids</taxon>
        <taxon>Malpighiales</taxon>
        <taxon>Salicaceae</taxon>
        <taxon>Saliceae</taxon>
        <taxon>Populus</taxon>
    </lineage>
</organism>
<accession>A0AAD6VYD9</accession>
<dbReference type="PANTHER" id="PTHR47005">
    <property type="entry name" value="HEAVY METAL TRANSPORT/DETOXIFICATION SUPERFAMILY PROTEIN"/>
    <property type="match status" value="1"/>
</dbReference>
<proteinExistence type="predicted"/>
<gene>
    <name evidence="2" type="ORF">NC653_015396</name>
</gene>
<keyword evidence="3" id="KW-1185">Reference proteome</keyword>
<dbReference type="Pfam" id="PF00403">
    <property type="entry name" value="HMA"/>
    <property type="match status" value="1"/>
</dbReference>
<dbReference type="InterPro" id="IPR006121">
    <property type="entry name" value="HMA_dom"/>
</dbReference>